<evidence type="ECO:0000256" key="7">
    <source>
        <dbReference type="ARBA" id="ARBA00022824"/>
    </source>
</evidence>
<dbReference type="EMBL" id="KY849883">
    <property type="protein sequence ID" value="AVM18974.1"/>
    <property type="molecule type" value="mRNA"/>
</dbReference>
<evidence type="ECO:0000256" key="12">
    <source>
        <dbReference type="PIRSR" id="PIRSR602401-1"/>
    </source>
</evidence>
<protein>
    <submittedName>
        <fullName evidence="15">Odorant degrading protein 4</fullName>
    </submittedName>
</protein>
<evidence type="ECO:0000256" key="10">
    <source>
        <dbReference type="ARBA" id="ARBA00023004"/>
    </source>
</evidence>
<dbReference type="PROSITE" id="PS00086">
    <property type="entry name" value="CYTOCHROME_P450"/>
    <property type="match status" value="1"/>
</dbReference>
<keyword evidence="7" id="KW-0256">Endoplasmic reticulum</keyword>
<dbReference type="GO" id="GO:0016705">
    <property type="term" value="F:oxidoreductase activity, acting on paired donors, with incorporation or reduction of molecular oxygen"/>
    <property type="evidence" value="ECO:0007669"/>
    <property type="project" value="InterPro"/>
</dbReference>
<sequence length="500" mass="58057">MLGIILLIIVSPLIAWIAYWYYRIQYFEKYLKNIPGPRGLPLVGSALELASSTTILPRLMTYYNKYKTNFKIYLGDQAYFIIVEPKELEFILNSTTILRKSDVYRFLHNWLGLGLLTSTGNKWRKHRKIITPAFHFQILEEFIDVFNSESDVLVSKLKDESEKGTVDIYPFIARCTLDIICETAMGTSVHAQDDVDSEYVKCVNFLLKVLTDRTYSPVLRNDLLYSFTETYRKEKYALKVVHDYTRTVINKRKADFFSDSKNYEASVDSLGRKKKRAFLDLLLEYSTKDSSLTEEDICQEVDTFMFEGHDTTATSIAFALYALSTNPDVQERAYAELQDIFSDDPKRSATHRDLQDMKYLEMVIKEALRIYVTVPLVGRMLEKDVEWNGQLLPKGLMIHMFMYGLQNSSKWYENPEIFNPERFNAENSKSRLPFSYIPFSAGPRNCIGQKFAMLEMKSTISQVLRNFELLSAVPEHKVLLQSEAVLKSANGVYMRLKRRY</sequence>
<dbReference type="PRINTS" id="PR00463">
    <property type="entry name" value="EP450I"/>
</dbReference>
<evidence type="ECO:0000256" key="3">
    <source>
        <dbReference type="ARBA" id="ARBA00004406"/>
    </source>
</evidence>
<dbReference type="CDD" id="cd20628">
    <property type="entry name" value="CYP4"/>
    <property type="match status" value="1"/>
</dbReference>
<dbReference type="InterPro" id="IPR017972">
    <property type="entry name" value="Cyt_P450_CS"/>
</dbReference>
<comment type="similarity">
    <text evidence="4 13">Belongs to the cytochrome P450 family.</text>
</comment>
<dbReference type="InterPro" id="IPR036396">
    <property type="entry name" value="Cyt_P450_sf"/>
</dbReference>
<keyword evidence="10 12" id="KW-0408">Iron</keyword>
<keyword evidence="14" id="KW-1133">Transmembrane helix</keyword>
<dbReference type="InterPro" id="IPR001128">
    <property type="entry name" value="Cyt_P450"/>
</dbReference>
<evidence type="ECO:0000256" key="2">
    <source>
        <dbReference type="ARBA" id="ARBA00004174"/>
    </source>
</evidence>
<dbReference type="PANTHER" id="PTHR24291:SF187">
    <property type="entry name" value="CYTOCHROME P450 4AE1-RELATED"/>
    <property type="match status" value="1"/>
</dbReference>
<dbReference type="AlphaFoldDB" id="A0A2P1ERM7"/>
<feature type="binding site" description="axial binding residue" evidence="12">
    <location>
        <position position="446"/>
    </location>
    <ligand>
        <name>heme</name>
        <dbReference type="ChEBI" id="CHEBI:30413"/>
    </ligand>
    <ligandPart>
        <name>Fe</name>
        <dbReference type="ChEBI" id="CHEBI:18248"/>
    </ligandPart>
</feature>
<evidence type="ECO:0000256" key="4">
    <source>
        <dbReference type="ARBA" id="ARBA00010617"/>
    </source>
</evidence>
<evidence type="ECO:0000256" key="8">
    <source>
        <dbReference type="ARBA" id="ARBA00022848"/>
    </source>
</evidence>
<dbReference type="GO" id="GO:0004497">
    <property type="term" value="F:monooxygenase activity"/>
    <property type="evidence" value="ECO:0007669"/>
    <property type="project" value="UniProtKB-KW"/>
</dbReference>
<dbReference type="InterPro" id="IPR002401">
    <property type="entry name" value="Cyt_P450_E_grp-I"/>
</dbReference>
<proteinExistence type="evidence at transcript level"/>
<dbReference type="InterPro" id="IPR050196">
    <property type="entry name" value="Cytochrome_P450_Monoox"/>
</dbReference>
<keyword evidence="8" id="KW-0492">Microsome</keyword>
<dbReference type="SUPFAM" id="SSF48264">
    <property type="entry name" value="Cytochrome P450"/>
    <property type="match status" value="1"/>
</dbReference>
<evidence type="ECO:0000256" key="1">
    <source>
        <dbReference type="ARBA" id="ARBA00001971"/>
    </source>
</evidence>
<evidence type="ECO:0000256" key="6">
    <source>
        <dbReference type="ARBA" id="ARBA00022723"/>
    </source>
</evidence>
<comment type="subcellular location">
    <subcellularLocation>
        <location evidence="3">Endoplasmic reticulum membrane</location>
        <topology evidence="3">Peripheral membrane protein</topology>
    </subcellularLocation>
    <subcellularLocation>
        <location evidence="2">Microsome membrane</location>
        <topology evidence="2">Peripheral membrane protein</topology>
    </subcellularLocation>
</comment>
<gene>
    <name evidence="15" type="primary">ODE4</name>
</gene>
<evidence type="ECO:0000256" key="11">
    <source>
        <dbReference type="ARBA" id="ARBA00023033"/>
    </source>
</evidence>
<evidence type="ECO:0000313" key="15">
    <source>
        <dbReference type="EMBL" id="AVM18974.1"/>
    </source>
</evidence>
<keyword evidence="6 12" id="KW-0479">Metal-binding</keyword>
<keyword evidence="9 13" id="KW-0560">Oxidoreductase</keyword>
<evidence type="ECO:0000256" key="9">
    <source>
        <dbReference type="ARBA" id="ARBA00023002"/>
    </source>
</evidence>
<dbReference type="PRINTS" id="PR00385">
    <property type="entry name" value="P450"/>
</dbReference>
<dbReference type="Gene3D" id="1.10.630.10">
    <property type="entry name" value="Cytochrome P450"/>
    <property type="match status" value="1"/>
</dbReference>
<name>A0A2P1ERM7_HOLPA</name>
<dbReference type="GO" id="GO:0005506">
    <property type="term" value="F:iron ion binding"/>
    <property type="evidence" value="ECO:0007669"/>
    <property type="project" value="InterPro"/>
</dbReference>
<keyword evidence="11 13" id="KW-0503">Monooxygenase</keyword>
<feature type="transmembrane region" description="Helical" evidence="14">
    <location>
        <begin position="6"/>
        <end position="22"/>
    </location>
</feature>
<dbReference type="Pfam" id="PF00067">
    <property type="entry name" value="p450"/>
    <property type="match status" value="1"/>
</dbReference>
<dbReference type="GO" id="GO:0020037">
    <property type="term" value="F:heme binding"/>
    <property type="evidence" value="ECO:0007669"/>
    <property type="project" value="InterPro"/>
</dbReference>
<comment type="cofactor">
    <cofactor evidence="1 12">
        <name>heme</name>
        <dbReference type="ChEBI" id="CHEBI:30413"/>
    </cofactor>
</comment>
<keyword evidence="14" id="KW-0812">Transmembrane</keyword>
<keyword evidence="14" id="KW-0472">Membrane</keyword>
<evidence type="ECO:0000256" key="5">
    <source>
        <dbReference type="ARBA" id="ARBA00022617"/>
    </source>
</evidence>
<organism evidence="15">
    <name type="scientific">Holotrichia parallela</name>
    <name type="common">Dark black chafer beetle</name>
    <name type="synonym">Pedinotrichia parallela</name>
    <dbReference type="NCBI Taxonomy" id="93412"/>
    <lineage>
        <taxon>Eukaryota</taxon>
        <taxon>Metazoa</taxon>
        <taxon>Ecdysozoa</taxon>
        <taxon>Arthropoda</taxon>
        <taxon>Hexapoda</taxon>
        <taxon>Insecta</taxon>
        <taxon>Pterygota</taxon>
        <taxon>Neoptera</taxon>
        <taxon>Endopterygota</taxon>
        <taxon>Coleoptera</taxon>
        <taxon>Polyphaga</taxon>
        <taxon>Scarabaeiformia</taxon>
        <taxon>Scarabaeidae</taxon>
        <taxon>Melolonthinae</taxon>
        <taxon>Holotrichia</taxon>
    </lineage>
</organism>
<evidence type="ECO:0000256" key="14">
    <source>
        <dbReference type="SAM" id="Phobius"/>
    </source>
</evidence>
<reference evidence="15" key="1">
    <citation type="submission" date="2017-03" db="EMBL/GenBank/DDBJ databases">
        <title>Antennal transcriptome analysis reveals candidate chemosensory genes involved in chemoreception and degradation in Holotrichia parallela (Coleoptera: Scarabaeidae).</title>
        <authorList>
            <person name="Yi J."/>
            <person name="Wang S."/>
            <person name="Zhang X."/>
            <person name="Pan Y."/>
            <person name="Yang S."/>
            <person name="Zhang J."/>
            <person name="Wang J."/>
            <person name="Xi J."/>
        </authorList>
    </citation>
    <scope>NUCLEOTIDE SEQUENCE</scope>
    <source>
        <tissue evidence="15">Antenna</tissue>
    </source>
</reference>
<accession>A0A2P1ERM7</accession>
<dbReference type="PANTHER" id="PTHR24291">
    <property type="entry name" value="CYTOCHROME P450 FAMILY 4"/>
    <property type="match status" value="1"/>
</dbReference>
<dbReference type="FunFam" id="1.10.630.10:FF:000182">
    <property type="entry name" value="Cytochrome P450 3A4"/>
    <property type="match status" value="1"/>
</dbReference>
<keyword evidence="5 12" id="KW-0349">Heme</keyword>
<dbReference type="GO" id="GO:0005789">
    <property type="term" value="C:endoplasmic reticulum membrane"/>
    <property type="evidence" value="ECO:0007669"/>
    <property type="project" value="UniProtKB-SubCell"/>
</dbReference>
<evidence type="ECO:0000256" key="13">
    <source>
        <dbReference type="RuleBase" id="RU000461"/>
    </source>
</evidence>